<dbReference type="CDD" id="cd11386">
    <property type="entry name" value="MCP_signal"/>
    <property type="match status" value="1"/>
</dbReference>
<evidence type="ECO:0000259" key="9">
    <source>
        <dbReference type="PROSITE" id="PS50885"/>
    </source>
</evidence>
<comment type="caution">
    <text evidence="10">The sequence shown here is derived from an EMBL/GenBank/DDBJ whole genome shotgun (WGS) entry which is preliminary data.</text>
</comment>
<dbReference type="InterPro" id="IPR004089">
    <property type="entry name" value="MCPsignal_dom"/>
</dbReference>
<evidence type="ECO:0000313" key="11">
    <source>
        <dbReference type="Proteomes" id="UP001596105"/>
    </source>
</evidence>
<evidence type="ECO:0000256" key="4">
    <source>
        <dbReference type="ARBA" id="ARBA00023224"/>
    </source>
</evidence>
<dbReference type="PANTHER" id="PTHR32089:SF112">
    <property type="entry name" value="LYSOZYME-LIKE PROTEIN-RELATED"/>
    <property type="match status" value="1"/>
</dbReference>
<protein>
    <submittedName>
        <fullName evidence="10">Methyl-accepting chemotaxis protein</fullName>
    </submittedName>
</protein>
<dbReference type="EMBL" id="JBHSMH010000101">
    <property type="protein sequence ID" value="MFC5471544.1"/>
    <property type="molecule type" value="Genomic_DNA"/>
</dbReference>
<feature type="transmembrane region" description="Helical" evidence="7">
    <location>
        <begin position="20"/>
        <end position="38"/>
    </location>
</feature>
<evidence type="ECO:0000256" key="5">
    <source>
        <dbReference type="ARBA" id="ARBA00029447"/>
    </source>
</evidence>
<evidence type="ECO:0000256" key="2">
    <source>
        <dbReference type="ARBA" id="ARBA00022475"/>
    </source>
</evidence>
<keyword evidence="3 7" id="KW-0472">Membrane</keyword>
<dbReference type="RefSeq" id="WP_209745862.1">
    <property type="nucleotide sequence ID" value="NZ_JBHSMH010000101.1"/>
</dbReference>
<name>A0ABW0M0B0_9BACL</name>
<dbReference type="Gene3D" id="1.10.287.950">
    <property type="entry name" value="Methyl-accepting chemotaxis protein"/>
    <property type="match status" value="1"/>
</dbReference>
<feature type="domain" description="HAMP" evidence="9">
    <location>
        <begin position="338"/>
        <end position="390"/>
    </location>
</feature>
<keyword evidence="2" id="KW-1003">Cell membrane</keyword>
<comment type="similarity">
    <text evidence="5">Belongs to the methyl-accepting chemotaxis (MCP) protein family.</text>
</comment>
<dbReference type="PANTHER" id="PTHR32089">
    <property type="entry name" value="METHYL-ACCEPTING CHEMOTAXIS PROTEIN MCPB"/>
    <property type="match status" value="1"/>
</dbReference>
<comment type="subcellular location">
    <subcellularLocation>
        <location evidence="1">Cell membrane</location>
    </subcellularLocation>
</comment>
<evidence type="ECO:0000256" key="3">
    <source>
        <dbReference type="ARBA" id="ARBA00023136"/>
    </source>
</evidence>
<dbReference type="PROSITE" id="PS50885">
    <property type="entry name" value="HAMP"/>
    <property type="match status" value="1"/>
</dbReference>
<gene>
    <name evidence="10" type="ORF">ACFPPD_22980</name>
</gene>
<keyword evidence="4 6" id="KW-0807">Transducer</keyword>
<evidence type="ECO:0000256" key="6">
    <source>
        <dbReference type="PROSITE-ProRule" id="PRU00284"/>
    </source>
</evidence>
<evidence type="ECO:0000313" key="10">
    <source>
        <dbReference type="EMBL" id="MFC5471544.1"/>
    </source>
</evidence>
<dbReference type="SMART" id="SM00283">
    <property type="entry name" value="MA"/>
    <property type="match status" value="1"/>
</dbReference>
<proteinExistence type="inferred from homology"/>
<dbReference type="SUPFAM" id="SSF58104">
    <property type="entry name" value="Methyl-accepting chemotaxis protein (MCP) signaling domain"/>
    <property type="match status" value="1"/>
</dbReference>
<dbReference type="Proteomes" id="UP001596105">
    <property type="component" value="Unassembled WGS sequence"/>
</dbReference>
<evidence type="ECO:0000256" key="7">
    <source>
        <dbReference type="SAM" id="Phobius"/>
    </source>
</evidence>
<keyword evidence="11" id="KW-1185">Reference proteome</keyword>
<evidence type="ECO:0000259" key="8">
    <source>
        <dbReference type="PROSITE" id="PS50111"/>
    </source>
</evidence>
<accession>A0ABW0M0B0</accession>
<keyword evidence="7" id="KW-1133">Transmembrane helix</keyword>
<keyword evidence="7" id="KW-0812">Transmembrane</keyword>
<sequence length="695" mass="77265">MNLFWLSEQLIRRLRYAYKFLVIGLLIFIPMVVMSYMYQRQSSDLISFNTKERLGVEYIAPLQILIAKMQESRGLSHIYLSNKEAAVKEQIEKNNVEIEKAFQETFAVDDKLGKELKVEGSIHEIYDDWKIMDVTGGLDNQSNIIDRSIKLIAEVGDSSNLILDPDLDSYYLMDGVINKIPFATEKLAQIRDSGSEYLLAKAMTEEQRDQLLSLTALLNYSANDIGNGIKVVIEQNPSLSAELEASRLKHEEELNQFTELVNNELLHTSTLLLPVNDYLQMSTKVLQHHSELYQLELSLLDGLIKDRVDAYESKAFVFNVAVVIGFIILLYIFIGFYISVRKSINYINTSLIQVSEGDLTNKLVPYTKDEIGDIVKPINTVIGEFKRMISASKNTSSKVTTSSSALTKAITQSVKEMDDINRAMAELSGGTQTQFINSEESSNAMNEIAIHIQKIAESAQDVLDESFNSHQQAIQGNLAVDGAFNQMNKINASVKSSSELVQFLTSQSQQVQGIVGAIAHISAQTNILALNASIEAARAGEHGKGFAVVASEIQKLANQSKRSTDDISEKLEAITSKINSLGVSMNNEIVETDKGIAAINHANDIFTKILESSQRLVDRVQQVSSLTERISASSEQVTASVHEVADIAKLSAEKTNYASESMTNQARVMKTLLDSADELLQMTKISQEQLSHFRM</sequence>
<evidence type="ECO:0000256" key="1">
    <source>
        <dbReference type="ARBA" id="ARBA00004236"/>
    </source>
</evidence>
<dbReference type="Pfam" id="PF00015">
    <property type="entry name" value="MCPsignal"/>
    <property type="match status" value="1"/>
</dbReference>
<dbReference type="PROSITE" id="PS50111">
    <property type="entry name" value="CHEMOTAXIS_TRANSDUC_2"/>
    <property type="match status" value="1"/>
</dbReference>
<reference evidence="11" key="1">
    <citation type="journal article" date="2019" name="Int. J. Syst. Evol. Microbiol.">
        <title>The Global Catalogue of Microorganisms (GCM) 10K type strain sequencing project: providing services to taxonomists for standard genome sequencing and annotation.</title>
        <authorList>
            <consortium name="The Broad Institute Genomics Platform"/>
            <consortium name="The Broad Institute Genome Sequencing Center for Infectious Disease"/>
            <person name="Wu L."/>
            <person name="Ma J."/>
        </authorList>
    </citation>
    <scope>NUCLEOTIDE SEQUENCE [LARGE SCALE GENOMIC DNA]</scope>
    <source>
        <strain evidence="11">CCUG 57113</strain>
    </source>
</reference>
<organism evidence="10 11">
    <name type="scientific">Cohnella suwonensis</name>
    <dbReference type="NCBI Taxonomy" id="696072"/>
    <lineage>
        <taxon>Bacteria</taxon>
        <taxon>Bacillati</taxon>
        <taxon>Bacillota</taxon>
        <taxon>Bacilli</taxon>
        <taxon>Bacillales</taxon>
        <taxon>Paenibacillaceae</taxon>
        <taxon>Cohnella</taxon>
    </lineage>
</organism>
<feature type="transmembrane region" description="Helical" evidence="7">
    <location>
        <begin position="315"/>
        <end position="338"/>
    </location>
</feature>
<dbReference type="InterPro" id="IPR003660">
    <property type="entry name" value="HAMP_dom"/>
</dbReference>
<feature type="domain" description="Methyl-accepting transducer" evidence="8">
    <location>
        <begin position="409"/>
        <end position="645"/>
    </location>
</feature>